<evidence type="ECO:0000313" key="1">
    <source>
        <dbReference type="EMBL" id="RCH56852.1"/>
    </source>
</evidence>
<comment type="caution">
    <text evidence="1">The sequence shown here is derived from an EMBL/GenBank/DDBJ whole genome shotgun (WGS) entry which is preliminary data.</text>
</comment>
<name>A0A367GTW2_9SPHI</name>
<protein>
    <submittedName>
        <fullName evidence="1">Uncharacterized protein</fullName>
    </submittedName>
</protein>
<keyword evidence="2" id="KW-1185">Reference proteome</keyword>
<proteinExistence type="predicted"/>
<organism evidence="1 2">
    <name type="scientific">Mucilaginibacter hurinus</name>
    <dbReference type="NCBI Taxonomy" id="2201324"/>
    <lineage>
        <taxon>Bacteria</taxon>
        <taxon>Pseudomonadati</taxon>
        <taxon>Bacteroidota</taxon>
        <taxon>Sphingobacteriia</taxon>
        <taxon>Sphingobacteriales</taxon>
        <taxon>Sphingobacteriaceae</taxon>
        <taxon>Mucilaginibacter</taxon>
    </lineage>
</organism>
<accession>A0A367GTW2</accession>
<sequence>MDLEPCKDGINIASQTVSILTAAHTQHSAPVQDQCPPMCHCSCCSVQLVIAKKLVIQPLTVVDTPVQMSFIPEKPVTRPTNVWQPPKLNA</sequence>
<evidence type="ECO:0000313" key="2">
    <source>
        <dbReference type="Proteomes" id="UP000253209"/>
    </source>
</evidence>
<dbReference type="Proteomes" id="UP000253209">
    <property type="component" value="Unassembled WGS sequence"/>
</dbReference>
<dbReference type="AlphaFoldDB" id="A0A367GTW2"/>
<dbReference type="EMBL" id="QGDC01000001">
    <property type="protein sequence ID" value="RCH56852.1"/>
    <property type="molecule type" value="Genomic_DNA"/>
</dbReference>
<gene>
    <name evidence="1" type="ORF">DJ568_03070</name>
</gene>
<reference evidence="1 2" key="1">
    <citation type="submission" date="2018-05" db="EMBL/GenBank/DDBJ databases">
        <title>Mucilaginibacter hurinus sp. nov., isolated from briquette warehouse soil.</title>
        <authorList>
            <person name="Choi L."/>
        </authorList>
    </citation>
    <scope>NUCLEOTIDE SEQUENCE [LARGE SCALE GENOMIC DNA]</scope>
    <source>
        <strain evidence="1 2">ZR32</strain>
    </source>
</reference>